<evidence type="ECO:0000313" key="1">
    <source>
        <dbReference type="EMBL" id="MPM13731.1"/>
    </source>
</evidence>
<gene>
    <name evidence="1" type="ORF">SDC9_60090</name>
</gene>
<accession>A0A644XDB3</accession>
<proteinExistence type="predicted"/>
<organism evidence="1">
    <name type="scientific">bioreactor metagenome</name>
    <dbReference type="NCBI Taxonomy" id="1076179"/>
    <lineage>
        <taxon>unclassified sequences</taxon>
        <taxon>metagenomes</taxon>
        <taxon>ecological metagenomes</taxon>
    </lineage>
</organism>
<name>A0A644XDB3_9ZZZZ</name>
<reference evidence="1" key="1">
    <citation type="submission" date="2019-08" db="EMBL/GenBank/DDBJ databases">
        <authorList>
            <person name="Kucharzyk K."/>
            <person name="Murdoch R.W."/>
            <person name="Higgins S."/>
            <person name="Loffler F."/>
        </authorList>
    </citation>
    <scope>NUCLEOTIDE SEQUENCE</scope>
</reference>
<dbReference type="EMBL" id="VSSQ01002164">
    <property type="protein sequence ID" value="MPM13731.1"/>
    <property type="molecule type" value="Genomic_DNA"/>
</dbReference>
<dbReference type="AlphaFoldDB" id="A0A644XDB3"/>
<sequence length="177" mass="19841">MNTSKQAILLMMVLLMAVCASAQNKEREGETRNDTVVNLQQSISDPASVVLFRNDRYVISASFQQFRTNLSNWISKNPGISGDEKLLELVDNAAINSKAIDAVQLAEKSNIVDRLRFRLADMLQQGQCMIYDKKKYSPVASVTVQTYTYVCGPLCGDGGRRFFIDGELLFEITDWIS</sequence>
<comment type="caution">
    <text evidence="1">The sequence shown here is derived from an EMBL/GenBank/DDBJ whole genome shotgun (WGS) entry which is preliminary data.</text>
</comment>
<protein>
    <submittedName>
        <fullName evidence="1">Uncharacterized protein</fullName>
    </submittedName>
</protein>